<keyword evidence="4" id="KW-0325">Glycoprotein</keyword>
<feature type="domain" description="Sushi" evidence="6">
    <location>
        <begin position="77"/>
        <end position="131"/>
    </location>
</feature>
<feature type="domain" description="Sushi" evidence="6">
    <location>
        <begin position="132"/>
        <end position="189"/>
    </location>
</feature>
<name>A0A914MJI3_MELIC</name>
<evidence type="ECO:0000259" key="6">
    <source>
        <dbReference type="PROSITE" id="PS50923"/>
    </source>
</evidence>
<sequence>MNLFWDTPLVHMYVSGLVSYLVFLENLVNLVSRILWHECTPDMYCLNHQKLFFFYLIQEKQCWKEQPIVRPPLNLAIECPRPTDPLHGAVIGSSLSFQSVVTYSCNDGYRLVQRICLAEGVWAGQNPYCEEIKCPPLPIIWNGYVEGDDTSYGSIVVFRCFEGMSHIGAPFAKCEENGKWSSNVPKCLANCKVPKIRNGRLGQFSDGELIPHGKKEGTFV</sequence>
<protein>
    <submittedName>
        <fullName evidence="8">Sushi domain-containing protein</fullName>
    </submittedName>
</protein>
<reference evidence="8" key="1">
    <citation type="submission" date="2022-11" db="UniProtKB">
        <authorList>
            <consortium name="WormBaseParasite"/>
        </authorList>
    </citation>
    <scope>IDENTIFICATION</scope>
</reference>
<keyword evidence="3 5" id="KW-1015">Disulfide bond</keyword>
<dbReference type="Gene3D" id="2.10.70.10">
    <property type="entry name" value="Complement Module, domain 1"/>
    <property type="match status" value="2"/>
</dbReference>
<evidence type="ECO:0000313" key="7">
    <source>
        <dbReference type="Proteomes" id="UP000887563"/>
    </source>
</evidence>
<dbReference type="Proteomes" id="UP000887563">
    <property type="component" value="Unplaced"/>
</dbReference>
<evidence type="ECO:0000256" key="5">
    <source>
        <dbReference type="PROSITE-ProRule" id="PRU00302"/>
    </source>
</evidence>
<keyword evidence="2" id="KW-0677">Repeat</keyword>
<dbReference type="AlphaFoldDB" id="A0A914MJI3"/>
<dbReference type="PANTHER" id="PTHR19325">
    <property type="entry name" value="COMPLEMENT COMPONENT-RELATED SUSHI DOMAIN-CONTAINING"/>
    <property type="match status" value="1"/>
</dbReference>
<keyword evidence="1 5" id="KW-0768">Sushi</keyword>
<evidence type="ECO:0000256" key="1">
    <source>
        <dbReference type="ARBA" id="ARBA00022659"/>
    </source>
</evidence>
<organism evidence="7 8">
    <name type="scientific">Meloidogyne incognita</name>
    <name type="common">Southern root-knot nematode worm</name>
    <name type="synonym">Oxyuris incognita</name>
    <dbReference type="NCBI Taxonomy" id="6306"/>
    <lineage>
        <taxon>Eukaryota</taxon>
        <taxon>Metazoa</taxon>
        <taxon>Ecdysozoa</taxon>
        <taxon>Nematoda</taxon>
        <taxon>Chromadorea</taxon>
        <taxon>Rhabditida</taxon>
        <taxon>Tylenchina</taxon>
        <taxon>Tylenchomorpha</taxon>
        <taxon>Tylenchoidea</taxon>
        <taxon>Meloidogynidae</taxon>
        <taxon>Meloidogyninae</taxon>
        <taxon>Meloidogyne</taxon>
        <taxon>Meloidogyne incognita group</taxon>
    </lineage>
</organism>
<comment type="caution">
    <text evidence="5">Lacks conserved residue(s) required for the propagation of feature annotation.</text>
</comment>
<dbReference type="InterPro" id="IPR050350">
    <property type="entry name" value="Compl-Cell_Adhes-Reg"/>
</dbReference>
<evidence type="ECO:0000313" key="8">
    <source>
        <dbReference type="WBParaSite" id="Minc3s01843g26683"/>
    </source>
</evidence>
<evidence type="ECO:0000256" key="4">
    <source>
        <dbReference type="ARBA" id="ARBA00023180"/>
    </source>
</evidence>
<accession>A0A914MJI3</accession>
<dbReference type="Pfam" id="PF00084">
    <property type="entry name" value="Sushi"/>
    <property type="match status" value="2"/>
</dbReference>
<dbReference type="PANTHER" id="PTHR19325:SF558">
    <property type="entry name" value="PROTEIN LEV-9"/>
    <property type="match status" value="1"/>
</dbReference>
<evidence type="ECO:0000256" key="3">
    <source>
        <dbReference type="ARBA" id="ARBA00023157"/>
    </source>
</evidence>
<dbReference type="SUPFAM" id="SSF57535">
    <property type="entry name" value="Complement control module/SCR domain"/>
    <property type="match status" value="2"/>
</dbReference>
<dbReference type="CDD" id="cd00033">
    <property type="entry name" value="CCP"/>
    <property type="match status" value="2"/>
</dbReference>
<dbReference type="WBParaSite" id="Minc3s01843g26683">
    <property type="protein sequence ID" value="Minc3s01843g26683"/>
    <property type="gene ID" value="Minc3s01843g26683"/>
</dbReference>
<dbReference type="InterPro" id="IPR035976">
    <property type="entry name" value="Sushi/SCR/CCP_sf"/>
</dbReference>
<dbReference type="SMART" id="SM00032">
    <property type="entry name" value="CCP"/>
    <property type="match status" value="2"/>
</dbReference>
<keyword evidence="7" id="KW-1185">Reference proteome</keyword>
<proteinExistence type="predicted"/>
<dbReference type="InterPro" id="IPR000436">
    <property type="entry name" value="Sushi_SCR_CCP_dom"/>
</dbReference>
<feature type="disulfide bond" evidence="5">
    <location>
        <begin position="160"/>
        <end position="187"/>
    </location>
</feature>
<evidence type="ECO:0000256" key="2">
    <source>
        <dbReference type="ARBA" id="ARBA00022737"/>
    </source>
</evidence>
<dbReference type="PROSITE" id="PS50923">
    <property type="entry name" value="SUSHI"/>
    <property type="match status" value="2"/>
</dbReference>